<comment type="similarity">
    <text evidence="1 3 7">Belongs to the Glu/Leu/Phe/Val dehydrogenases family.</text>
</comment>
<sequence length="441" mass="46390">MTATHQGSTAPTHEAPTGATTTAEPEAADTPALATALAQLKLAAEHLELPDGLQANLATPRREMSVSVPLRRDDGDTVVFHGYRVQHNFTRGPGKGGLRYAPGVDADEVRALAMLMTWKCAIVELPFGGAKGGVSIDPREFSRSELERVTRRYTSEIMPIIGPDRDIMAPDVGTDEQTMAWVLDTYSVASGHTVPAVVTGKPLNLGGSVGRPTATSRGVVHATRAALHERGEHLAGTRVAIQGFGKVGGHAAAIFAAEGAVVVAVSDQYGAIRNDTGLDVARLVEHVAATGSVVGFDEADPITGDELLAADVDVLVPAAVEGVLNAQTAQTVRASLVVEGANGPTTLEGDAVLHSRGVTVVPDILANAGGVVVSYFEWVQANQAYWWNDDEVEEKLERRMRSAYAKVSDRARRDGLTLRDAALVIGVGRVAAAHTARGLYP</sequence>
<gene>
    <name evidence="10" type="ORF">SAMN04488035_2273</name>
</gene>
<keyword evidence="5" id="KW-0547">Nucleotide-binding</keyword>
<dbReference type="InterPro" id="IPR036291">
    <property type="entry name" value="NAD(P)-bd_dom_sf"/>
</dbReference>
<feature type="binding site" evidence="5">
    <location>
        <position position="215"/>
    </location>
    <ligand>
        <name>NAD(+)</name>
        <dbReference type="ChEBI" id="CHEBI:57540"/>
    </ligand>
</feature>
<dbReference type="Pfam" id="PF02812">
    <property type="entry name" value="ELFV_dehydrog_N"/>
    <property type="match status" value="1"/>
</dbReference>
<keyword evidence="5" id="KW-0520">NAD</keyword>
<dbReference type="GO" id="GO:0004352">
    <property type="term" value="F:glutamate dehydrogenase (NAD+) activity"/>
    <property type="evidence" value="ECO:0007669"/>
    <property type="project" value="TreeGrafter"/>
</dbReference>
<evidence type="ECO:0000256" key="7">
    <source>
        <dbReference type="RuleBase" id="RU004417"/>
    </source>
</evidence>
<dbReference type="SUPFAM" id="SSF51735">
    <property type="entry name" value="NAD(P)-binding Rossmann-fold domains"/>
    <property type="match status" value="1"/>
</dbReference>
<accession>A0A1I2HFH6</accession>
<dbReference type="PANTHER" id="PTHR11606:SF13">
    <property type="entry name" value="GLUTAMATE DEHYDROGENASE 1, MITOCHONDRIAL"/>
    <property type="match status" value="1"/>
</dbReference>
<keyword evidence="2 3" id="KW-0560">Oxidoreductase</keyword>
<keyword evidence="11" id="KW-1185">Reference proteome</keyword>
<dbReference type="PRINTS" id="PR00082">
    <property type="entry name" value="GLFDHDRGNASE"/>
</dbReference>
<dbReference type="CDD" id="cd01076">
    <property type="entry name" value="NAD_bind_1_Glu_DH"/>
    <property type="match status" value="1"/>
</dbReference>
<organism evidence="10 11">
    <name type="scientific">Flavimobilis marinus</name>
    <dbReference type="NCBI Taxonomy" id="285351"/>
    <lineage>
        <taxon>Bacteria</taxon>
        <taxon>Bacillati</taxon>
        <taxon>Actinomycetota</taxon>
        <taxon>Actinomycetes</taxon>
        <taxon>Micrococcales</taxon>
        <taxon>Jonesiaceae</taxon>
        <taxon>Flavimobilis</taxon>
    </lineage>
</organism>
<dbReference type="PROSITE" id="PS00074">
    <property type="entry name" value="GLFV_DEHYDROGENASE"/>
    <property type="match status" value="1"/>
</dbReference>
<evidence type="ECO:0000256" key="5">
    <source>
        <dbReference type="PIRSR" id="PIRSR000185-2"/>
    </source>
</evidence>
<dbReference type="InterPro" id="IPR014362">
    <property type="entry name" value="Glu_DH"/>
</dbReference>
<dbReference type="GO" id="GO:0006538">
    <property type="term" value="P:L-glutamate catabolic process"/>
    <property type="evidence" value="ECO:0007669"/>
    <property type="project" value="TreeGrafter"/>
</dbReference>
<evidence type="ECO:0000256" key="3">
    <source>
        <dbReference type="PIRNR" id="PIRNR000185"/>
    </source>
</evidence>
<dbReference type="RefSeq" id="WP_093378783.1">
    <property type="nucleotide sequence ID" value="NZ_BNAN01000004.1"/>
</dbReference>
<dbReference type="InterPro" id="IPR006095">
    <property type="entry name" value="Glu/Leu/Phe/Val/Trp_DH"/>
</dbReference>
<dbReference type="EMBL" id="FONZ01000004">
    <property type="protein sequence ID" value="SFF28050.1"/>
    <property type="molecule type" value="Genomic_DNA"/>
</dbReference>
<feature type="site" description="Important for catalysis" evidence="6">
    <location>
        <position position="171"/>
    </location>
</feature>
<dbReference type="Gene3D" id="3.40.50.10860">
    <property type="entry name" value="Leucine Dehydrogenase, chain A, domain 1"/>
    <property type="match status" value="1"/>
</dbReference>
<feature type="binding site" evidence="5">
    <location>
        <position position="119"/>
    </location>
    <ligand>
        <name>substrate</name>
    </ligand>
</feature>
<reference evidence="11" key="1">
    <citation type="submission" date="2016-10" db="EMBL/GenBank/DDBJ databases">
        <authorList>
            <person name="Varghese N."/>
            <person name="Submissions S."/>
        </authorList>
    </citation>
    <scope>NUCLEOTIDE SEQUENCE [LARGE SCALE GENOMIC DNA]</scope>
    <source>
        <strain evidence="11">DSM 19083</strain>
    </source>
</reference>
<dbReference type="AlphaFoldDB" id="A0A1I2HFH6"/>
<dbReference type="PANTHER" id="PTHR11606">
    <property type="entry name" value="GLUTAMATE DEHYDROGENASE"/>
    <property type="match status" value="1"/>
</dbReference>
<evidence type="ECO:0000256" key="4">
    <source>
        <dbReference type="PIRSR" id="PIRSR000185-1"/>
    </source>
</evidence>
<evidence type="ECO:0000256" key="2">
    <source>
        <dbReference type="ARBA" id="ARBA00023002"/>
    </source>
</evidence>
<feature type="binding site" evidence="5">
    <location>
        <position position="95"/>
    </location>
    <ligand>
        <name>substrate</name>
    </ligand>
</feature>
<dbReference type="SUPFAM" id="SSF53223">
    <property type="entry name" value="Aminoacid dehydrogenase-like, N-terminal domain"/>
    <property type="match status" value="1"/>
</dbReference>
<feature type="region of interest" description="Disordered" evidence="8">
    <location>
        <begin position="1"/>
        <end position="28"/>
    </location>
</feature>
<dbReference type="Proteomes" id="UP000198520">
    <property type="component" value="Unassembled WGS sequence"/>
</dbReference>
<dbReference type="GO" id="GO:0000166">
    <property type="term" value="F:nucleotide binding"/>
    <property type="evidence" value="ECO:0007669"/>
    <property type="project" value="UniProtKB-KW"/>
</dbReference>
<feature type="domain" description="Glutamate/phenylalanine/leucine/valine/L-tryptophan dehydrogenase C-terminal" evidence="9">
    <location>
        <begin position="208"/>
        <end position="438"/>
    </location>
</feature>
<evidence type="ECO:0000256" key="1">
    <source>
        <dbReference type="ARBA" id="ARBA00006382"/>
    </source>
</evidence>
<dbReference type="InterPro" id="IPR046346">
    <property type="entry name" value="Aminoacid_DH-like_N_sf"/>
</dbReference>
<evidence type="ECO:0000313" key="10">
    <source>
        <dbReference type="EMBL" id="SFF28050.1"/>
    </source>
</evidence>
<dbReference type="FunFam" id="3.40.50.10860:FF:000003">
    <property type="entry name" value="Glutamate dehydrogenase"/>
    <property type="match status" value="1"/>
</dbReference>
<feature type="active site" description="Proton donor" evidence="4">
    <location>
        <position position="131"/>
    </location>
</feature>
<name>A0A1I2HFH6_9MICO</name>
<evidence type="ECO:0000256" key="6">
    <source>
        <dbReference type="PIRSR" id="PIRSR000185-3"/>
    </source>
</evidence>
<proteinExistence type="inferred from homology"/>
<protein>
    <recommendedName>
        <fullName evidence="3">Glutamate dehydrogenase</fullName>
    </recommendedName>
</protein>
<dbReference type="InterPro" id="IPR006097">
    <property type="entry name" value="Glu/Leu/Phe/Val/Trp_DH_dimer"/>
</dbReference>
<dbReference type="Gene3D" id="3.40.50.720">
    <property type="entry name" value="NAD(P)-binding Rossmann-like Domain"/>
    <property type="match status" value="1"/>
</dbReference>
<dbReference type="OrthoDB" id="9803297at2"/>
<evidence type="ECO:0000256" key="8">
    <source>
        <dbReference type="SAM" id="MobiDB-lite"/>
    </source>
</evidence>
<dbReference type="InterPro" id="IPR006096">
    <property type="entry name" value="Glu/Leu/Phe/Val/Trp_DH_C"/>
</dbReference>
<feature type="compositionally biased region" description="Low complexity" evidence="8">
    <location>
        <begin position="9"/>
        <end position="28"/>
    </location>
</feature>
<dbReference type="STRING" id="285351.SAMN04488035_2273"/>
<evidence type="ECO:0000259" key="9">
    <source>
        <dbReference type="SMART" id="SM00839"/>
    </source>
</evidence>
<feature type="binding site" evidence="5">
    <location>
        <position position="374"/>
    </location>
    <ligand>
        <name>substrate</name>
    </ligand>
</feature>
<dbReference type="InterPro" id="IPR033922">
    <property type="entry name" value="NAD_bind_Glu_DH"/>
</dbReference>
<dbReference type="Pfam" id="PF00208">
    <property type="entry name" value="ELFV_dehydrog"/>
    <property type="match status" value="1"/>
</dbReference>
<dbReference type="InterPro" id="IPR033524">
    <property type="entry name" value="Glu/Leu/Phe/Val_DH_AS"/>
</dbReference>
<dbReference type="SMART" id="SM00839">
    <property type="entry name" value="ELFV_dehydrog"/>
    <property type="match status" value="1"/>
</dbReference>
<dbReference type="PIRSF" id="PIRSF000185">
    <property type="entry name" value="Glu_DH"/>
    <property type="match status" value="1"/>
</dbReference>
<evidence type="ECO:0000313" key="11">
    <source>
        <dbReference type="Proteomes" id="UP000198520"/>
    </source>
</evidence>